<feature type="domain" description="Peptidoglycan binding-like" evidence="2">
    <location>
        <begin position="74"/>
        <end position="144"/>
    </location>
</feature>
<dbReference type="Gene3D" id="1.10.101.10">
    <property type="entry name" value="PGBD-like superfamily/PGBD"/>
    <property type="match status" value="1"/>
</dbReference>
<feature type="chain" id="PRO_5045079517" description="Peptidoglycan binding-like domain-containing protein" evidence="1">
    <location>
        <begin position="33"/>
        <end position="147"/>
    </location>
</feature>
<protein>
    <recommendedName>
        <fullName evidence="2">Peptidoglycan binding-like domain-containing protein</fullName>
    </recommendedName>
</protein>
<dbReference type="InterPro" id="IPR002477">
    <property type="entry name" value="Peptidoglycan-bd-like"/>
</dbReference>
<reference evidence="3 4" key="1">
    <citation type="journal article" date="2021" name="Int. J. Syst. Evol. Microbiol.">
        <title>Reticulibacter mediterranei gen. nov., sp. nov., within the new family Reticulibacteraceae fam. nov., and Ktedonospora formicarum gen. nov., sp. nov., Ktedonobacter robiniae sp. nov., Dictyobacter formicarum sp. nov. and Dictyobacter arantiisoli sp. nov., belonging to the class Ktedonobacteria.</title>
        <authorList>
            <person name="Yabe S."/>
            <person name="Zheng Y."/>
            <person name="Wang C.M."/>
            <person name="Sakai Y."/>
            <person name="Abe K."/>
            <person name="Yokota A."/>
            <person name="Donadio S."/>
            <person name="Cavaletti L."/>
            <person name="Monciardini P."/>
        </authorList>
    </citation>
    <scope>NUCLEOTIDE SEQUENCE [LARGE SCALE GENOMIC DNA]</scope>
    <source>
        <strain evidence="3 4">SOSP1-30</strain>
    </source>
</reference>
<dbReference type="SUPFAM" id="SSF47090">
    <property type="entry name" value="PGBD-like"/>
    <property type="match status" value="1"/>
</dbReference>
<evidence type="ECO:0000313" key="3">
    <source>
        <dbReference type="EMBL" id="GHO56921.1"/>
    </source>
</evidence>
<dbReference type="EMBL" id="BNJG01000002">
    <property type="protein sequence ID" value="GHO56921.1"/>
    <property type="molecule type" value="Genomic_DNA"/>
</dbReference>
<name>A0ABQ3UVS9_9CHLR</name>
<organism evidence="3 4">
    <name type="scientific">Ktedonobacter robiniae</name>
    <dbReference type="NCBI Taxonomy" id="2778365"/>
    <lineage>
        <taxon>Bacteria</taxon>
        <taxon>Bacillati</taxon>
        <taxon>Chloroflexota</taxon>
        <taxon>Ktedonobacteria</taxon>
        <taxon>Ktedonobacterales</taxon>
        <taxon>Ktedonobacteraceae</taxon>
        <taxon>Ktedonobacter</taxon>
    </lineage>
</organism>
<keyword evidence="4" id="KW-1185">Reference proteome</keyword>
<dbReference type="Pfam" id="PF01471">
    <property type="entry name" value="PG_binding_1"/>
    <property type="match status" value="1"/>
</dbReference>
<evidence type="ECO:0000259" key="2">
    <source>
        <dbReference type="Pfam" id="PF01471"/>
    </source>
</evidence>
<sequence length="147" mass="15678">MRKALKMVVCGALLLAALFSLSAFTSAPSAHAATLGMNPHTTPTGTTAHVVSYASIPPDGPNCPRTVQKGDRGSAVKLAQQSVNWFYNHTNLRSLVRGKGILPIAEDGIFGQRTKDAIMAFQEWDYPAAGSIDGIVGPTTWHALYHC</sequence>
<comment type="caution">
    <text evidence="3">The sequence shown here is derived from an EMBL/GenBank/DDBJ whole genome shotgun (WGS) entry which is preliminary data.</text>
</comment>
<keyword evidence="1" id="KW-0732">Signal</keyword>
<evidence type="ECO:0000256" key="1">
    <source>
        <dbReference type="SAM" id="SignalP"/>
    </source>
</evidence>
<dbReference type="Proteomes" id="UP000654345">
    <property type="component" value="Unassembled WGS sequence"/>
</dbReference>
<dbReference type="InterPro" id="IPR036366">
    <property type="entry name" value="PGBDSf"/>
</dbReference>
<dbReference type="InterPro" id="IPR036365">
    <property type="entry name" value="PGBD-like_sf"/>
</dbReference>
<evidence type="ECO:0000313" key="4">
    <source>
        <dbReference type="Proteomes" id="UP000654345"/>
    </source>
</evidence>
<feature type="signal peptide" evidence="1">
    <location>
        <begin position="1"/>
        <end position="32"/>
    </location>
</feature>
<accession>A0ABQ3UVS9</accession>
<gene>
    <name evidence="3" type="ORF">KSB_53960</name>
</gene>
<dbReference type="RefSeq" id="WP_201373371.1">
    <property type="nucleotide sequence ID" value="NZ_BNJG01000002.1"/>
</dbReference>
<proteinExistence type="predicted"/>